<dbReference type="OrthoDB" id="5418867at2759"/>
<feature type="region of interest" description="Disordered" evidence="1">
    <location>
        <begin position="78"/>
        <end position="155"/>
    </location>
</feature>
<dbReference type="EMBL" id="MSFO01000005">
    <property type="protein sequence ID" value="PLB47485.1"/>
    <property type="molecule type" value="Genomic_DNA"/>
</dbReference>
<protein>
    <submittedName>
        <fullName evidence="2">Uncharacterized protein</fullName>
    </submittedName>
</protein>
<evidence type="ECO:0000313" key="3">
    <source>
        <dbReference type="Proteomes" id="UP000234275"/>
    </source>
</evidence>
<accession>A0A2I2G3N4</accession>
<reference evidence="2 3" key="1">
    <citation type="submission" date="2016-12" db="EMBL/GenBank/DDBJ databases">
        <title>The genomes of Aspergillus section Nigri reveals drivers in fungal speciation.</title>
        <authorList>
            <consortium name="DOE Joint Genome Institute"/>
            <person name="Vesth T.C."/>
            <person name="Nybo J."/>
            <person name="Theobald S."/>
            <person name="Brandl J."/>
            <person name="Frisvad J.C."/>
            <person name="Nielsen K.F."/>
            <person name="Lyhne E.K."/>
            <person name="Kogle M.E."/>
            <person name="Kuo A."/>
            <person name="Riley R."/>
            <person name="Clum A."/>
            <person name="Nolan M."/>
            <person name="Lipzen A."/>
            <person name="Salamov A."/>
            <person name="Henrissat B."/>
            <person name="Wiebenga A."/>
            <person name="De Vries R.P."/>
            <person name="Grigoriev I.V."/>
            <person name="Mortensen U.H."/>
            <person name="Andersen M.R."/>
            <person name="Baker S.E."/>
        </authorList>
    </citation>
    <scope>NUCLEOTIDE SEQUENCE [LARGE SCALE GENOMIC DNA]</scope>
    <source>
        <strain evidence="2 3">IBT 23096</strain>
    </source>
</reference>
<feature type="compositionally biased region" description="Low complexity" evidence="1">
    <location>
        <begin position="79"/>
        <end position="95"/>
    </location>
</feature>
<evidence type="ECO:0000256" key="1">
    <source>
        <dbReference type="SAM" id="MobiDB-lite"/>
    </source>
</evidence>
<organism evidence="2 3">
    <name type="scientific">Aspergillus steynii IBT 23096</name>
    <dbReference type="NCBI Taxonomy" id="1392250"/>
    <lineage>
        <taxon>Eukaryota</taxon>
        <taxon>Fungi</taxon>
        <taxon>Dikarya</taxon>
        <taxon>Ascomycota</taxon>
        <taxon>Pezizomycotina</taxon>
        <taxon>Eurotiomycetes</taxon>
        <taxon>Eurotiomycetidae</taxon>
        <taxon>Eurotiales</taxon>
        <taxon>Aspergillaceae</taxon>
        <taxon>Aspergillus</taxon>
        <taxon>Aspergillus subgen. Circumdati</taxon>
    </lineage>
</organism>
<proteinExistence type="predicted"/>
<dbReference type="GeneID" id="36561023"/>
<dbReference type="AlphaFoldDB" id="A0A2I2G3N4"/>
<dbReference type="Proteomes" id="UP000234275">
    <property type="component" value="Unassembled WGS sequence"/>
</dbReference>
<dbReference type="RefSeq" id="XP_024702787.1">
    <property type="nucleotide sequence ID" value="XM_024853325.1"/>
</dbReference>
<keyword evidence="3" id="KW-1185">Reference proteome</keyword>
<gene>
    <name evidence="2" type="ORF">P170DRAFT_476170</name>
</gene>
<sequence length="155" mass="17238">MPMVWNADADAKVAPLSFLTSRCDLTQTINKQLFLGVLAQFKPLRSKLDYEALAAYMGPDCTHCAIENRLVRLRRQVDSISLSSSTTPKTTPSATPRKRKAAAPPKTPTKKGKGKEKNIMATEEDSETEVEQKPAKVEILEDEVETKVKYEVEEA</sequence>
<name>A0A2I2G3N4_9EURO</name>
<dbReference type="STRING" id="1392250.A0A2I2G3N4"/>
<evidence type="ECO:0000313" key="2">
    <source>
        <dbReference type="EMBL" id="PLB47485.1"/>
    </source>
</evidence>
<dbReference type="VEuPathDB" id="FungiDB:P170DRAFT_476170"/>
<feature type="compositionally biased region" description="Basic and acidic residues" evidence="1">
    <location>
        <begin position="130"/>
        <end position="155"/>
    </location>
</feature>
<comment type="caution">
    <text evidence="2">The sequence shown here is derived from an EMBL/GenBank/DDBJ whole genome shotgun (WGS) entry which is preliminary data.</text>
</comment>